<dbReference type="InterPro" id="IPR011029">
    <property type="entry name" value="DEATH-like_dom_sf"/>
</dbReference>
<evidence type="ECO:0000313" key="3">
    <source>
        <dbReference type="Proteomes" id="UP000289886"/>
    </source>
</evidence>
<sequence length="97" mass="10951">MKKTLKDHLVDTLDDLVEEQFTRFKDKLGETRFQGRKIAKGKLQKAKSLEVASLLISTYSQTHAAKNAVSILRAINEADLAEELKKKTRADDCEEST</sequence>
<dbReference type="Pfam" id="PF02758">
    <property type="entry name" value="PYRIN"/>
    <property type="match status" value="1"/>
</dbReference>
<feature type="domain" description="Pyrin" evidence="1">
    <location>
        <begin position="1"/>
        <end position="90"/>
    </location>
</feature>
<dbReference type="Gene3D" id="1.10.533.10">
    <property type="entry name" value="Death Domain, Fas"/>
    <property type="match status" value="1"/>
</dbReference>
<dbReference type="InterPro" id="IPR004020">
    <property type="entry name" value="DAPIN"/>
</dbReference>
<gene>
    <name evidence="2" type="ORF">EOD39_20514</name>
</gene>
<evidence type="ECO:0000259" key="1">
    <source>
        <dbReference type="PROSITE" id="PS50824"/>
    </source>
</evidence>
<comment type="caution">
    <text evidence="2">The sequence shown here is derived from an EMBL/GenBank/DDBJ whole genome shotgun (WGS) entry which is preliminary data.</text>
</comment>
<name>A0A444TXX6_ACIRT</name>
<reference evidence="2 3" key="1">
    <citation type="submission" date="2019-01" db="EMBL/GenBank/DDBJ databases">
        <title>Draft Genome and Complete Hox-Cluster Characterization of the Sterlet Sturgeon (Acipenser ruthenus).</title>
        <authorList>
            <person name="Wei Q."/>
        </authorList>
    </citation>
    <scope>NUCLEOTIDE SEQUENCE [LARGE SCALE GENOMIC DNA]</scope>
    <source>
        <strain evidence="2">WHYD16114868_AA</strain>
        <tissue evidence="2">Blood</tissue>
    </source>
</reference>
<protein>
    <submittedName>
        <fullName evidence="2">Pyrin</fullName>
    </submittedName>
</protein>
<accession>A0A444TXX6</accession>
<organism evidence="2 3">
    <name type="scientific">Acipenser ruthenus</name>
    <name type="common">Sterlet sturgeon</name>
    <dbReference type="NCBI Taxonomy" id="7906"/>
    <lineage>
        <taxon>Eukaryota</taxon>
        <taxon>Metazoa</taxon>
        <taxon>Chordata</taxon>
        <taxon>Craniata</taxon>
        <taxon>Vertebrata</taxon>
        <taxon>Euteleostomi</taxon>
        <taxon>Actinopterygii</taxon>
        <taxon>Chondrostei</taxon>
        <taxon>Acipenseriformes</taxon>
        <taxon>Acipenseridae</taxon>
        <taxon>Acipenser</taxon>
    </lineage>
</organism>
<dbReference type="Proteomes" id="UP000289886">
    <property type="component" value="Unassembled WGS sequence"/>
</dbReference>
<dbReference type="PROSITE" id="PS50824">
    <property type="entry name" value="DAPIN"/>
    <property type="match status" value="1"/>
</dbReference>
<proteinExistence type="predicted"/>
<evidence type="ECO:0000313" key="2">
    <source>
        <dbReference type="EMBL" id="RXM27787.1"/>
    </source>
</evidence>
<dbReference type="SUPFAM" id="SSF47986">
    <property type="entry name" value="DEATH domain"/>
    <property type="match status" value="1"/>
</dbReference>
<dbReference type="CDD" id="cd08321">
    <property type="entry name" value="Pyrin_ASC-like"/>
    <property type="match status" value="1"/>
</dbReference>
<dbReference type="EMBL" id="SCEB01215770">
    <property type="protein sequence ID" value="RXM27787.1"/>
    <property type="molecule type" value="Genomic_DNA"/>
</dbReference>
<dbReference type="SMART" id="SM01289">
    <property type="entry name" value="PYRIN"/>
    <property type="match status" value="1"/>
</dbReference>
<dbReference type="AlphaFoldDB" id="A0A444TXX6"/>
<keyword evidence="3" id="KW-1185">Reference proteome</keyword>